<proteinExistence type="predicted"/>
<dbReference type="Pfam" id="PF00725">
    <property type="entry name" value="3HCDH"/>
    <property type="match status" value="1"/>
</dbReference>
<dbReference type="AlphaFoldDB" id="A0A7W4VK80"/>
<dbReference type="Gene3D" id="1.10.1040.50">
    <property type="match status" value="1"/>
</dbReference>
<keyword evidence="1" id="KW-0413">Isomerase</keyword>
<dbReference type="GO" id="GO:0006631">
    <property type="term" value="P:fatty acid metabolic process"/>
    <property type="evidence" value="ECO:0007669"/>
    <property type="project" value="InterPro"/>
</dbReference>
<name>A0A7W4VK80_9HYPH</name>
<evidence type="ECO:0000313" key="6">
    <source>
        <dbReference type="Proteomes" id="UP000532010"/>
    </source>
</evidence>
<feature type="domain" description="3-hydroxyacyl-CoA dehydrogenase C-terminal" evidence="4">
    <location>
        <begin position="10"/>
        <end position="87"/>
    </location>
</feature>
<sequence length="169" mass="18950">MSAYRRDCEFMLKEEALPQEIDAAMRRFGFAMGIYEVQDLSGLDIAWAMRKRRAATRPSEERYSRISDRLCEAGRLGRKTGAGFYDYISGKPAPSAFVVQVILEESAARGFKRRSFTPDEIMTRILKVMRTEGEAILAEGIAESAADIDVVMITGYGFPRQKGGPMFSI</sequence>
<dbReference type="GO" id="GO:0016616">
    <property type="term" value="F:oxidoreductase activity, acting on the CH-OH group of donors, NAD or NADP as acceptor"/>
    <property type="evidence" value="ECO:0007669"/>
    <property type="project" value="InterPro"/>
</dbReference>
<dbReference type="InterPro" id="IPR008927">
    <property type="entry name" value="6-PGluconate_DH-like_C_sf"/>
</dbReference>
<reference evidence="5 6" key="1">
    <citation type="submission" date="2020-08" db="EMBL/GenBank/DDBJ databases">
        <title>The Agave Microbiome: Exploring the role of microbial communities in plant adaptations to desert environments.</title>
        <authorList>
            <person name="Partida-Martinez L.P."/>
        </authorList>
    </citation>
    <scope>NUCLEOTIDE SEQUENCE [LARGE SCALE GENOMIC DNA]</scope>
    <source>
        <strain evidence="5 6">AT3.9</strain>
    </source>
</reference>
<evidence type="ECO:0000256" key="3">
    <source>
        <dbReference type="ARBA" id="ARBA00023268"/>
    </source>
</evidence>
<dbReference type="GO" id="GO:0016853">
    <property type="term" value="F:isomerase activity"/>
    <property type="evidence" value="ECO:0007669"/>
    <property type="project" value="UniProtKB-KW"/>
</dbReference>
<protein>
    <submittedName>
        <fullName evidence="5">3-hydroxyacyl-CoA dehydrogenase</fullName>
    </submittedName>
</protein>
<keyword evidence="6" id="KW-1185">Reference proteome</keyword>
<evidence type="ECO:0000256" key="2">
    <source>
        <dbReference type="ARBA" id="ARBA00023239"/>
    </source>
</evidence>
<dbReference type="SUPFAM" id="SSF48179">
    <property type="entry name" value="6-phosphogluconate dehydrogenase C-terminal domain-like"/>
    <property type="match status" value="2"/>
</dbReference>
<evidence type="ECO:0000313" key="5">
    <source>
        <dbReference type="EMBL" id="MBB3018122.1"/>
    </source>
</evidence>
<evidence type="ECO:0000259" key="4">
    <source>
        <dbReference type="Pfam" id="PF00725"/>
    </source>
</evidence>
<accession>A0A7W4VK80</accession>
<gene>
    <name evidence="5" type="ORF">FHR70_001162</name>
</gene>
<organism evidence="5 6">
    <name type="scientific">Microvirga lupini</name>
    <dbReference type="NCBI Taxonomy" id="420324"/>
    <lineage>
        <taxon>Bacteria</taxon>
        <taxon>Pseudomonadati</taxon>
        <taxon>Pseudomonadota</taxon>
        <taxon>Alphaproteobacteria</taxon>
        <taxon>Hyphomicrobiales</taxon>
        <taxon>Methylobacteriaceae</taxon>
        <taxon>Microvirga</taxon>
    </lineage>
</organism>
<comment type="caution">
    <text evidence="5">The sequence shown here is derived from an EMBL/GenBank/DDBJ whole genome shotgun (WGS) entry which is preliminary data.</text>
</comment>
<dbReference type="PANTHER" id="PTHR23309">
    <property type="entry name" value="3-HYDROXYACYL-COA DEHYROGENASE"/>
    <property type="match status" value="1"/>
</dbReference>
<keyword evidence="2" id="KW-0456">Lyase</keyword>
<evidence type="ECO:0000256" key="1">
    <source>
        <dbReference type="ARBA" id="ARBA00023235"/>
    </source>
</evidence>
<dbReference type="GO" id="GO:0016829">
    <property type="term" value="F:lyase activity"/>
    <property type="evidence" value="ECO:0007669"/>
    <property type="project" value="UniProtKB-KW"/>
</dbReference>
<keyword evidence="3" id="KW-0511">Multifunctional enzyme</keyword>
<dbReference type="Proteomes" id="UP000532010">
    <property type="component" value="Unassembled WGS sequence"/>
</dbReference>
<dbReference type="InterPro" id="IPR006108">
    <property type="entry name" value="3HC_DH_C"/>
</dbReference>
<dbReference type="EMBL" id="JACHWB010000001">
    <property type="protein sequence ID" value="MBB3018122.1"/>
    <property type="molecule type" value="Genomic_DNA"/>
</dbReference>